<feature type="compositionally biased region" description="Basic and acidic residues" evidence="6">
    <location>
        <begin position="161"/>
        <end position="174"/>
    </location>
</feature>
<evidence type="ECO:0000313" key="8">
    <source>
        <dbReference type="EMBL" id="RCH92968.1"/>
    </source>
</evidence>
<protein>
    <recommendedName>
        <fullName evidence="7">BZIP domain-containing protein</fullName>
    </recommendedName>
</protein>
<dbReference type="Gene3D" id="1.20.5.170">
    <property type="match status" value="1"/>
</dbReference>
<dbReference type="SMART" id="SM00338">
    <property type="entry name" value="BRLZ"/>
    <property type="match status" value="1"/>
</dbReference>
<evidence type="ECO:0000259" key="7">
    <source>
        <dbReference type="PROSITE" id="PS50217"/>
    </source>
</evidence>
<dbReference type="CDD" id="cd14705">
    <property type="entry name" value="bZIP_Zip1"/>
    <property type="match status" value="1"/>
</dbReference>
<evidence type="ECO:0000256" key="1">
    <source>
        <dbReference type="ARBA" id="ARBA00004123"/>
    </source>
</evidence>
<dbReference type="Pfam" id="PF07716">
    <property type="entry name" value="bZIP_2"/>
    <property type="match status" value="1"/>
</dbReference>
<keyword evidence="9" id="KW-1185">Reference proteome</keyword>
<dbReference type="InterPro" id="IPR004827">
    <property type="entry name" value="bZIP"/>
</dbReference>
<dbReference type="PANTHER" id="PTHR13044">
    <property type="entry name" value="ACTIVATING TRANSCRIPTION FACTOR ATF 4/5"/>
    <property type="match status" value="1"/>
</dbReference>
<dbReference type="PROSITE" id="PS00036">
    <property type="entry name" value="BZIP_BASIC"/>
    <property type="match status" value="1"/>
</dbReference>
<dbReference type="GO" id="GO:0005634">
    <property type="term" value="C:nucleus"/>
    <property type="evidence" value="ECO:0007669"/>
    <property type="project" value="UniProtKB-SubCell"/>
</dbReference>
<feature type="compositionally biased region" description="Low complexity" evidence="6">
    <location>
        <begin position="119"/>
        <end position="128"/>
    </location>
</feature>
<evidence type="ECO:0000256" key="2">
    <source>
        <dbReference type="ARBA" id="ARBA00023015"/>
    </source>
</evidence>
<name>A0A367JSR9_RHIST</name>
<dbReference type="Proteomes" id="UP000253551">
    <property type="component" value="Unassembled WGS sequence"/>
</dbReference>
<evidence type="ECO:0000256" key="3">
    <source>
        <dbReference type="ARBA" id="ARBA00023125"/>
    </source>
</evidence>
<comment type="subcellular location">
    <subcellularLocation>
        <location evidence="1">Nucleus</location>
    </subcellularLocation>
</comment>
<dbReference type="SUPFAM" id="SSF57959">
    <property type="entry name" value="Leucine zipper domain"/>
    <property type="match status" value="1"/>
</dbReference>
<accession>A0A367JSR9</accession>
<sequence length="203" mass="23116">MSFSPYSSSLDPLVFGSIIEPKRSDIELENNLSLWTNVQFTHDDELKSISSSPKSTAASLFGEDVVNYYELAQKQIMSTEQKLISNKTPVILPKISPSMTLEEMSKTLLIASAVYNSSLTPLPSPQQQHQHESPKKDPTEEEKRKRNTAASARFRIKKKQREQTMEKTVKEMAKKSTTLENRVKELELEIKFLRNLLIEKNAS</sequence>
<dbReference type="EMBL" id="PJQM01002761">
    <property type="protein sequence ID" value="RCH92968.1"/>
    <property type="molecule type" value="Genomic_DNA"/>
</dbReference>
<proteinExistence type="predicted"/>
<organism evidence="8 9">
    <name type="scientific">Rhizopus stolonifer</name>
    <name type="common">Rhizopus nigricans</name>
    <dbReference type="NCBI Taxonomy" id="4846"/>
    <lineage>
        <taxon>Eukaryota</taxon>
        <taxon>Fungi</taxon>
        <taxon>Fungi incertae sedis</taxon>
        <taxon>Mucoromycota</taxon>
        <taxon>Mucoromycotina</taxon>
        <taxon>Mucoromycetes</taxon>
        <taxon>Mucorales</taxon>
        <taxon>Mucorineae</taxon>
        <taxon>Rhizopodaceae</taxon>
        <taxon>Rhizopus</taxon>
    </lineage>
</organism>
<dbReference type="PANTHER" id="PTHR13044:SF14">
    <property type="entry name" value="CRYPTOCEPHAL, ISOFORM A"/>
    <property type="match status" value="1"/>
</dbReference>
<feature type="region of interest" description="Disordered" evidence="6">
    <location>
        <begin position="119"/>
        <end position="175"/>
    </location>
</feature>
<keyword evidence="3" id="KW-0238">DNA-binding</keyword>
<evidence type="ECO:0000256" key="5">
    <source>
        <dbReference type="ARBA" id="ARBA00023242"/>
    </source>
</evidence>
<evidence type="ECO:0000256" key="6">
    <source>
        <dbReference type="SAM" id="MobiDB-lite"/>
    </source>
</evidence>
<feature type="compositionally biased region" description="Basic and acidic residues" evidence="6">
    <location>
        <begin position="129"/>
        <end position="144"/>
    </location>
</feature>
<dbReference type="GO" id="GO:0000977">
    <property type="term" value="F:RNA polymerase II transcription regulatory region sequence-specific DNA binding"/>
    <property type="evidence" value="ECO:0007669"/>
    <property type="project" value="TreeGrafter"/>
</dbReference>
<keyword evidence="2" id="KW-0805">Transcription regulation</keyword>
<comment type="caution">
    <text evidence="8">The sequence shown here is derived from an EMBL/GenBank/DDBJ whole genome shotgun (WGS) entry which is preliminary data.</text>
</comment>
<gene>
    <name evidence="8" type="ORF">CU098_010822</name>
</gene>
<dbReference type="PROSITE" id="PS50217">
    <property type="entry name" value="BZIP"/>
    <property type="match status" value="1"/>
</dbReference>
<keyword evidence="4" id="KW-0804">Transcription</keyword>
<keyword evidence="5" id="KW-0539">Nucleus</keyword>
<feature type="domain" description="BZIP" evidence="7">
    <location>
        <begin position="137"/>
        <end position="200"/>
    </location>
</feature>
<dbReference type="OrthoDB" id="1939598at2759"/>
<dbReference type="InterPro" id="IPR046347">
    <property type="entry name" value="bZIP_sf"/>
</dbReference>
<evidence type="ECO:0000313" key="9">
    <source>
        <dbReference type="Proteomes" id="UP000253551"/>
    </source>
</evidence>
<reference evidence="8 9" key="1">
    <citation type="journal article" date="2018" name="G3 (Bethesda)">
        <title>Phylogenetic and Phylogenomic Definition of Rhizopus Species.</title>
        <authorList>
            <person name="Gryganskyi A.P."/>
            <person name="Golan J."/>
            <person name="Dolatabadi S."/>
            <person name="Mondo S."/>
            <person name="Robb S."/>
            <person name="Idnurm A."/>
            <person name="Muszewska A."/>
            <person name="Steczkiewicz K."/>
            <person name="Masonjones S."/>
            <person name="Liao H.L."/>
            <person name="Gajdeczka M.T."/>
            <person name="Anike F."/>
            <person name="Vuek A."/>
            <person name="Anishchenko I.M."/>
            <person name="Voigt K."/>
            <person name="de Hoog G.S."/>
            <person name="Smith M.E."/>
            <person name="Heitman J."/>
            <person name="Vilgalys R."/>
            <person name="Stajich J.E."/>
        </authorList>
    </citation>
    <scope>NUCLEOTIDE SEQUENCE [LARGE SCALE GENOMIC DNA]</scope>
    <source>
        <strain evidence="8 9">LSU 92-RS-03</strain>
    </source>
</reference>
<evidence type="ECO:0000256" key="4">
    <source>
        <dbReference type="ARBA" id="ARBA00023163"/>
    </source>
</evidence>
<dbReference type="GO" id="GO:0001228">
    <property type="term" value="F:DNA-binding transcription activator activity, RNA polymerase II-specific"/>
    <property type="evidence" value="ECO:0007669"/>
    <property type="project" value="TreeGrafter"/>
</dbReference>
<dbReference type="STRING" id="4846.A0A367JSR9"/>
<dbReference type="AlphaFoldDB" id="A0A367JSR9"/>